<dbReference type="PROSITE" id="PS51257">
    <property type="entry name" value="PROKAR_LIPOPROTEIN"/>
    <property type="match status" value="1"/>
</dbReference>
<accession>A0ABW2H5T5</accession>
<reference evidence="4" key="1">
    <citation type="journal article" date="2019" name="Int. J. Syst. Evol. Microbiol.">
        <title>The Global Catalogue of Microorganisms (GCM) 10K type strain sequencing project: providing services to taxonomists for standard genome sequencing and annotation.</title>
        <authorList>
            <consortium name="The Broad Institute Genomics Platform"/>
            <consortium name="The Broad Institute Genome Sequencing Center for Infectious Disease"/>
            <person name="Wu L."/>
            <person name="Ma J."/>
        </authorList>
    </citation>
    <scope>NUCLEOTIDE SEQUENCE [LARGE SCALE GENOMIC DNA]</scope>
    <source>
        <strain evidence="4">CGMCC 1.9106</strain>
    </source>
</reference>
<evidence type="ECO:0000313" key="3">
    <source>
        <dbReference type="EMBL" id="MFC7245683.1"/>
    </source>
</evidence>
<name>A0ABW2H5T5_9ACTN</name>
<comment type="caution">
    <text evidence="3">The sequence shown here is derived from an EMBL/GenBank/DDBJ whole genome shotgun (WGS) entry which is preliminary data.</text>
</comment>
<evidence type="ECO:0000313" key="4">
    <source>
        <dbReference type="Proteomes" id="UP001596392"/>
    </source>
</evidence>
<dbReference type="Proteomes" id="UP001596392">
    <property type="component" value="Unassembled WGS sequence"/>
</dbReference>
<keyword evidence="4" id="KW-1185">Reference proteome</keyword>
<feature type="signal peptide" evidence="2">
    <location>
        <begin position="1"/>
        <end position="25"/>
    </location>
</feature>
<feature type="chain" id="PRO_5045378724" description="DUF3558 domain-containing protein" evidence="2">
    <location>
        <begin position="26"/>
        <end position="181"/>
    </location>
</feature>
<feature type="region of interest" description="Disordered" evidence="1">
    <location>
        <begin position="20"/>
        <end position="44"/>
    </location>
</feature>
<sequence length="181" mass="18314">MRTTVMALMASGTLLAGCSGAGASAHEPPATQAPRVVSPSPPTPTGACLLLDSARIEQRLGVRMAIAGAANHQKTNTCVARPTEAALPELSLSVSPTKADVAVFKDAMLPDGAKAVSALGKVAYSQLKPAAKGRGPYAEVGWLAGNARLLVLKVTLPEGGDAAALLPDVVELAKDIDRAGV</sequence>
<evidence type="ECO:0000256" key="2">
    <source>
        <dbReference type="SAM" id="SignalP"/>
    </source>
</evidence>
<keyword evidence="2" id="KW-0732">Signal</keyword>
<evidence type="ECO:0008006" key="5">
    <source>
        <dbReference type="Google" id="ProtNLM"/>
    </source>
</evidence>
<proteinExistence type="predicted"/>
<evidence type="ECO:0000256" key="1">
    <source>
        <dbReference type="SAM" id="MobiDB-lite"/>
    </source>
</evidence>
<organism evidence="3 4">
    <name type="scientific">Catellatospora aurea</name>
    <dbReference type="NCBI Taxonomy" id="1337874"/>
    <lineage>
        <taxon>Bacteria</taxon>
        <taxon>Bacillati</taxon>
        <taxon>Actinomycetota</taxon>
        <taxon>Actinomycetes</taxon>
        <taxon>Micromonosporales</taxon>
        <taxon>Micromonosporaceae</taxon>
        <taxon>Catellatospora</taxon>
    </lineage>
</organism>
<gene>
    <name evidence="3" type="ORF">ACFQO7_24680</name>
</gene>
<protein>
    <recommendedName>
        <fullName evidence="5">DUF3558 domain-containing protein</fullName>
    </recommendedName>
</protein>
<dbReference type="EMBL" id="JBHTAC010000029">
    <property type="protein sequence ID" value="MFC7245683.1"/>
    <property type="molecule type" value="Genomic_DNA"/>
</dbReference>
<dbReference type="RefSeq" id="WP_376808596.1">
    <property type="nucleotide sequence ID" value="NZ_JBHTAC010000029.1"/>
</dbReference>